<keyword evidence="5" id="KW-1185">Reference proteome</keyword>
<dbReference type="EMBL" id="QPKB01000007">
    <property type="protein sequence ID" value="RWR89825.1"/>
    <property type="molecule type" value="Genomic_DNA"/>
</dbReference>
<evidence type="ECO:0000313" key="5">
    <source>
        <dbReference type="Proteomes" id="UP000283530"/>
    </source>
</evidence>
<proteinExistence type="predicted"/>
<dbReference type="GO" id="GO:0004497">
    <property type="term" value="F:monooxygenase activity"/>
    <property type="evidence" value="ECO:0007669"/>
    <property type="project" value="UniProtKB-KW"/>
</dbReference>
<keyword evidence="2" id="KW-0274">FAD</keyword>
<protein>
    <submittedName>
        <fullName evidence="4">Flavin-containing monooxygenase FMO GS-OX-like protein 5 isoform X2</fullName>
    </submittedName>
</protein>
<dbReference type="OrthoDB" id="66881at2759"/>
<dbReference type="Gene3D" id="3.50.50.60">
    <property type="entry name" value="FAD/NAD(P)-binding domain"/>
    <property type="match status" value="1"/>
</dbReference>
<dbReference type="STRING" id="337451.A0A3S3PFZ7"/>
<dbReference type="InterPro" id="IPR036188">
    <property type="entry name" value="FAD/NAD-bd_sf"/>
</dbReference>
<dbReference type="AlphaFoldDB" id="A0A3S3PFZ7"/>
<keyword evidence="1" id="KW-0285">Flavoprotein</keyword>
<dbReference type="PANTHER" id="PTHR23023">
    <property type="entry name" value="DIMETHYLANILINE MONOOXYGENASE"/>
    <property type="match status" value="1"/>
</dbReference>
<gene>
    <name evidence="4" type="ORF">CKAN_01889700</name>
</gene>
<accession>A0A3S3PFZ7</accession>
<sequence>MSSFRHFVLGNGLNWICSFRYRYHFPFLETNGVISIDDNRVRPLYEHVFPPHFAPWVSFVGIPSKFEYKKWLVAQIGLPPLEEWRESMYVACIKSLLSNFDGYRDEWEWDEKYWSQQSDFYRSELQRKSICIVSYNTVPMIFKELQ</sequence>
<evidence type="ECO:0000256" key="3">
    <source>
        <dbReference type="ARBA" id="ARBA00023002"/>
    </source>
</evidence>
<keyword evidence="3" id="KW-0560">Oxidoreductase</keyword>
<comment type="caution">
    <text evidence="4">The sequence shown here is derived from an EMBL/GenBank/DDBJ whole genome shotgun (WGS) entry which is preliminary data.</text>
</comment>
<reference evidence="4 5" key="1">
    <citation type="journal article" date="2019" name="Nat. Plants">
        <title>Stout camphor tree genome fills gaps in understanding of flowering plant genome evolution.</title>
        <authorList>
            <person name="Chaw S.M."/>
            <person name="Liu Y.C."/>
            <person name="Wu Y.W."/>
            <person name="Wang H.Y."/>
            <person name="Lin C.I."/>
            <person name="Wu C.S."/>
            <person name="Ke H.M."/>
            <person name="Chang L.Y."/>
            <person name="Hsu C.Y."/>
            <person name="Yang H.T."/>
            <person name="Sudianto E."/>
            <person name="Hsu M.H."/>
            <person name="Wu K.P."/>
            <person name="Wang L.N."/>
            <person name="Leebens-Mack J.H."/>
            <person name="Tsai I.J."/>
        </authorList>
    </citation>
    <scope>NUCLEOTIDE SEQUENCE [LARGE SCALE GENOMIC DNA]</scope>
    <source>
        <strain evidence="5">cv. Chaw 1501</strain>
        <tissue evidence="4">Young leaves</tissue>
    </source>
</reference>
<dbReference type="InterPro" id="IPR050346">
    <property type="entry name" value="FMO-like"/>
</dbReference>
<organism evidence="4 5">
    <name type="scientific">Cinnamomum micranthum f. kanehirae</name>
    <dbReference type="NCBI Taxonomy" id="337451"/>
    <lineage>
        <taxon>Eukaryota</taxon>
        <taxon>Viridiplantae</taxon>
        <taxon>Streptophyta</taxon>
        <taxon>Embryophyta</taxon>
        <taxon>Tracheophyta</taxon>
        <taxon>Spermatophyta</taxon>
        <taxon>Magnoliopsida</taxon>
        <taxon>Magnoliidae</taxon>
        <taxon>Laurales</taxon>
        <taxon>Lauraceae</taxon>
        <taxon>Cinnamomum</taxon>
    </lineage>
</organism>
<name>A0A3S3PFZ7_9MAGN</name>
<evidence type="ECO:0000256" key="2">
    <source>
        <dbReference type="ARBA" id="ARBA00022827"/>
    </source>
</evidence>
<dbReference type="Proteomes" id="UP000283530">
    <property type="component" value="Unassembled WGS sequence"/>
</dbReference>
<keyword evidence="4" id="KW-0503">Monooxygenase</keyword>
<evidence type="ECO:0000256" key="1">
    <source>
        <dbReference type="ARBA" id="ARBA00022630"/>
    </source>
</evidence>
<evidence type="ECO:0000313" key="4">
    <source>
        <dbReference type="EMBL" id="RWR89825.1"/>
    </source>
</evidence>